<dbReference type="GO" id="GO:0003735">
    <property type="term" value="F:structural constituent of ribosome"/>
    <property type="evidence" value="ECO:0007669"/>
    <property type="project" value="InterPro"/>
</dbReference>
<feature type="region of interest" description="Disordered" evidence="5">
    <location>
        <begin position="1"/>
        <end position="26"/>
    </location>
</feature>
<dbReference type="Gene3D" id="2.30.170.40">
    <property type="entry name" value="Ribosomal protein L28/L24"/>
    <property type="match status" value="1"/>
</dbReference>
<dbReference type="InterPro" id="IPR037147">
    <property type="entry name" value="Ribosomal_bL28_sf"/>
</dbReference>
<dbReference type="OrthoDB" id="361870at2759"/>
<name>C1E354_MICCC</name>
<organism evidence="6 7">
    <name type="scientific">Micromonas commoda (strain RCC299 / NOUM17 / CCMP2709)</name>
    <name type="common">Picoplanktonic green alga</name>
    <dbReference type="NCBI Taxonomy" id="296587"/>
    <lineage>
        <taxon>Eukaryota</taxon>
        <taxon>Viridiplantae</taxon>
        <taxon>Chlorophyta</taxon>
        <taxon>Mamiellophyceae</taxon>
        <taxon>Mamiellales</taxon>
        <taxon>Mamiellaceae</taxon>
        <taxon>Micromonas</taxon>
    </lineage>
</organism>
<evidence type="ECO:0000256" key="4">
    <source>
        <dbReference type="ARBA" id="ARBA00035265"/>
    </source>
</evidence>
<dbReference type="GO" id="GO:0006412">
    <property type="term" value="P:translation"/>
    <property type="evidence" value="ECO:0007669"/>
    <property type="project" value="InterPro"/>
</dbReference>
<dbReference type="NCBIfam" id="TIGR00009">
    <property type="entry name" value="L28"/>
    <property type="match status" value="1"/>
</dbReference>
<dbReference type="HAMAP" id="MF_00373">
    <property type="entry name" value="Ribosomal_bL28"/>
    <property type="match status" value="1"/>
</dbReference>
<keyword evidence="2" id="KW-0689">Ribosomal protein</keyword>
<dbReference type="AlphaFoldDB" id="C1E354"/>
<dbReference type="InterPro" id="IPR034704">
    <property type="entry name" value="Ribosomal_bL28/bL31-like_sf"/>
</dbReference>
<evidence type="ECO:0000256" key="3">
    <source>
        <dbReference type="ARBA" id="ARBA00023274"/>
    </source>
</evidence>
<dbReference type="PANTHER" id="PTHR13528">
    <property type="entry name" value="39S RIBOSOMAL PROTEIN L28, MITOCHONDRIAL"/>
    <property type="match status" value="1"/>
</dbReference>
<keyword evidence="7" id="KW-1185">Reference proteome</keyword>
<dbReference type="OMA" id="FAERWGM"/>
<evidence type="ECO:0000313" key="7">
    <source>
        <dbReference type="Proteomes" id="UP000002009"/>
    </source>
</evidence>
<sequence>MPHDFPRGRSPPVSRPSPSTQVLSGSKSQFAAGQLTSKFQKMAVAAPVKAAKVNTTVESIQGKSGRKCMLTGKKANNGWTVSFSHIRNKKLQGVNLQYKRVYWPEKQRYVRLRISTSAMKSINKIGLEAMAKRAGLDLESLAYSDASAERREWLVENGAEPQRKNKRAPKGPKPVYIPKWKEAQMKRKGMNVEAETKRFAERWGMTVA</sequence>
<reference evidence="6 7" key="1">
    <citation type="journal article" date="2009" name="Science">
        <title>Green evolution and dynamic adaptations revealed by genomes of the marine picoeukaryotes Micromonas.</title>
        <authorList>
            <person name="Worden A.Z."/>
            <person name="Lee J.H."/>
            <person name="Mock T."/>
            <person name="Rouze P."/>
            <person name="Simmons M.P."/>
            <person name="Aerts A.L."/>
            <person name="Allen A.E."/>
            <person name="Cuvelier M.L."/>
            <person name="Derelle E."/>
            <person name="Everett M.V."/>
            <person name="Foulon E."/>
            <person name="Grimwood J."/>
            <person name="Gundlach H."/>
            <person name="Henrissat B."/>
            <person name="Napoli C."/>
            <person name="McDonald S.M."/>
            <person name="Parker M.S."/>
            <person name="Rombauts S."/>
            <person name="Salamov A."/>
            <person name="Von Dassow P."/>
            <person name="Badger J.H."/>
            <person name="Coutinho P.M."/>
            <person name="Demir E."/>
            <person name="Dubchak I."/>
            <person name="Gentemann C."/>
            <person name="Eikrem W."/>
            <person name="Gready J.E."/>
            <person name="John U."/>
            <person name="Lanier W."/>
            <person name="Lindquist E.A."/>
            <person name="Lucas S."/>
            <person name="Mayer K.F."/>
            <person name="Moreau H."/>
            <person name="Not F."/>
            <person name="Otillar R."/>
            <person name="Panaud O."/>
            <person name="Pangilinan J."/>
            <person name="Paulsen I."/>
            <person name="Piegu B."/>
            <person name="Poliakov A."/>
            <person name="Robbens S."/>
            <person name="Schmutz J."/>
            <person name="Toulza E."/>
            <person name="Wyss T."/>
            <person name="Zelensky A."/>
            <person name="Zhou K."/>
            <person name="Armbrust E.V."/>
            <person name="Bhattacharya D."/>
            <person name="Goodenough U.W."/>
            <person name="Van de Peer Y."/>
            <person name="Grigoriev I.V."/>
        </authorList>
    </citation>
    <scope>NUCLEOTIDE SEQUENCE [LARGE SCALE GENOMIC DNA]</scope>
    <source>
        <strain evidence="7">RCC299 / NOUM17</strain>
    </source>
</reference>
<evidence type="ECO:0000256" key="5">
    <source>
        <dbReference type="SAM" id="MobiDB-lite"/>
    </source>
</evidence>
<feature type="compositionally biased region" description="Low complexity" evidence="5">
    <location>
        <begin position="8"/>
        <end position="19"/>
    </location>
</feature>
<feature type="region of interest" description="Disordered" evidence="5">
    <location>
        <begin position="155"/>
        <end position="175"/>
    </location>
</feature>
<dbReference type="GO" id="GO:0005840">
    <property type="term" value="C:ribosome"/>
    <property type="evidence" value="ECO:0007669"/>
    <property type="project" value="UniProtKB-KW"/>
</dbReference>
<dbReference type="Pfam" id="PF00830">
    <property type="entry name" value="Ribosomal_L28"/>
    <property type="match status" value="1"/>
</dbReference>
<evidence type="ECO:0000256" key="2">
    <source>
        <dbReference type="ARBA" id="ARBA00022980"/>
    </source>
</evidence>
<dbReference type="SUPFAM" id="SSF143800">
    <property type="entry name" value="L28p-like"/>
    <property type="match status" value="1"/>
</dbReference>
<protein>
    <recommendedName>
        <fullName evidence="4">Large ribosomal subunit protein bL28c</fullName>
    </recommendedName>
</protein>
<dbReference type="PANTHER" id="PTHR13528:SF2">
    <property type="entry name" value="LARGE RIBOSOMAL SUBUNIT PROTEIN BL28M"/>
    <property type="match status" value="1"/>
</dbReference>
<proteinExistence type="inferred from homology"/>
<comment type="similarity">
    <text evidence="1">Belongs to the bacterial ribosomal protein bL28 family.</text>
</comment>
<dbReference type="STRING" id="296587.C1E354"/>
<dbReference type="RefSeq" id="XP_002501239.1">
    <property type="nucleotide sequence ID" value="XM_002501193.1"/>
</dbReference>
<dbReference type="GO" id="GO:1990904">
    <property type="term" value="C:ribonucleoprotein complex"/>
    <property type="evidence" value="ECO:0007669"/>
    <property type="project" value="UniProtKB-KW"/>
</dbReference>
<dbReference type="KEGG" id="mis:MICPUN_57559"/>
<dbReference type="eggNOG" id="ENOG502S1B9">
    <property type="taxonomic scope" value="Eukaryota"/>
</dbReference>
<evidence type="ECO:0000313" key="6">
    <source>
        <dbReference type="EMBL" id="ACO62497.1"/>
    </source>
</evidence>
<keyword evidence="3" id="KW-0687">Ribonucleoprotein</keyword>
<dbReference type="Proteomes" id="UP000002009">
    <property type="component" value="Chromosome 4"/>
</dbReference>
<accession>C1E354</accession>
<dbReference type="InParanoid" id="C1E354"/>
<dbReference type="EMBL" id="CP001325">
    <property type="protein sequence ID" value="ACO62497.1"/>
    <property type="molecule type" value="Genomic_DNA"/>
</dbReference>
<dbReference type="InterPro" id="IPR026569">
    <property type="entry name" value="Ribosomal_bL28"/>
</dbReference>
<gene>
    <name evidence="6" type="ORF">MICPUN_57559</name>
</gene>
<evidence type="ECO:0000256" key="1">
    <source>
        <dbReference type="ARBA" id="ARBA00008760"/>
    </source>
</evidence>
<dbReference type="GeneID" id="8242900"/>
<dbReference type="InterPro" id="IPR001383">
    <property type="entry name" value="Ribosomal_bL28_bact-type"/>
</dbReference>